<accession>A0A9N9QHX3</accession>
<feature type="compositionally biased region" description="Polar residues" evidence="1">
    <location>
        <begin position="26"/>
        <end position="44"/>
    </location>
</feature>
<dbReference type="Proteomes" id="UP001152799">
    <property type="component" value="Chromosome 3"/>
</dbReference>
<dbReference type="AlphaFoldDB" id="A0A9N9QHX3"/>
<proteinExistence type="predicted"/>
<keyword evidence="3" id="KW-1185">Reference proteome</keyword>
<feature type="region of interest" description="Disordered" evidence="1">
    <location>
        <begin position="1"/>
        <end position="65"/>
    </location>
</feature>
<organism evidence="2 3">
    <name type="scientific">Ceutorhynchus assimilis</name>
    <name type="common">cabbage seed weevil</name>
    <dbReference type="NCBI Taxonomy" id="467358"/>
    <lineage>
        <taxon>Eukaryota</taxon>
        <taxon>Metazoa</taxon>
        <taxon>Ecdysozoa</taxon>
        <taxon>Arthropoda</taxon>
        <taxon>Hexapoda</taxon>
        <taxon>Insecta</taxon>
        <taxon>Pterygota</taxon>
        <taxon>Neoptera</taxon>
        <taxon>Endopterygota</taxon>
        <taxon>Coleoptera</taxon>
        <taxon>Polyphaga</taxon>
        <taxon>Cucujiformia</taxon>
        <taxon>Curculionidae</taxon>
        <taxon>Ceutorhynchinae</taxon>
        <taxon>Ceutorhynchus</taxon>
    </lineage>
</organism>
<protein>
    <submittedName>
        <fullName evidence="2">Uncharacterized protein</fullName>
    </submittedName>
</protein>
<dbReference type="EMBL" id="OU892279">
    <property type="protein sequence ID" value="CAG9765817.1"/>
    <property type="molecule type" value="Genomic_DNA"/>
</dbReference>
<evidence type="ECO:0000313" key="3">
    <source>
        <dbReference type="Proteomes" id="UP001152799"/>
    </source>
</evidence>
<evidence type="ECO:0000313" key="2">
    <source>
        <dbReference type="EMBL" id="CAG9765817.1"/>
    </source>
</evidence>
<sequence>MDRFLKHKKAASSDLPEGPEAEAGTSGISSTSKDTTANTRTEYISFSSSDSEEESHHSRTKSAEVTMMDSETHMAAIDRVLENWEALRLFFQSEYLEEELQAAKDLMESLENPIFKVYITFLSYVLEQVNKLNLEFQAEKPKLHLLLKRTSDLYRSILRNYVKQLLIATD</sequence>
<name>A0A9N9QHX3_9CUCU</name>
<reference evidence="2" key="1">
    <citation type="submission" date="2022-01" db="EMBL/GenBank/DDBJ databases">
        <authorList>
            <person name="King R."/>
        </authorList>
    </citation>
    <scope>NUCLEOTIDE SEQUENCE</scope>
</reference>
<gene>
    <name evidence="2" type="ORF">CEUTPL_LOCUS6420</name>
</gene>
<evidence type="ECO:0000256" key="1">
    <source>
        <dbReference type="SAM" id="MobiDB-lite"/>
    </source>
</evidence>
<dbReference type="OrthoDB" id="6781255at2759"/>
<feature type="compositionally biased region" description="Basic residues" evidence="1">
    <location>
        <begin position="1"/>
        <end position="10"/>
    </location>
</feature>